<keyword evidence="1" id="KW-0732">Signal</keyword>
<dbReference type="EMBL" id="VICH01000016">
    <property type="protein sequence ID" value="TQV65782.1"/>
    <property type="molecule type" value="Genomic_DNA"/>
</dbReference>
<sequence>MMWKITTLAIAFQLSSCLYASAAEGELRDKHYWSVLQRLNQIVPEGAVEPHGILTVAVKEPMFLGFPVPTIQKEVPLLWFRLSSDHGGFGGLFLTETAGEGAPFLFVGEEPTEQVCTMIYEIMRDIDVSSEVSAALGDVCNR</sequence>
<evidence type="ECO:0000313" key="3">
    <source>
        <dbReference type="Proteomes" id="UP000315816"/>
    </source>
</evidence>
<evidence type="ECO:0000313" key="2">
    <source>
        <dbReference type="EMBL" id="TQV65782.1"/>
    </source>
</evidence>
<gene>
    <name evidence="2" type="ORF">FIL88_15905</name>
</gene>
<name>A0A545SLE7_9RHOB</name>
<keyword evidence="3" id="KW-1185">Reference proteome</keyword>
<protein>
    <submittedName>
        <fullName evidence="2">Uncharacterized protein</fullName>
    </submittedName>
</protein>
<organism evidence="2 3">
    <name type="scientific">Aliiroseovarius halocynthiae</name>
    <dbReference type="NCBI Taxonomy" id="985055"/>
    <lineage>
        <taxon>Bacteria</taxon>
        <taxon>Pseudomonadati</taxon>
        <taxon>Pseudomonadota</taxon>
        <taxon>Alphaproteobacteria</taxon>
        <taxon>Rhodobacterales</taxon>
        <taxon>Paracoccaceae</taxon>
        <taxon>Aliiroseovarius</taxon>
    </lineage>
</organism>
<evidence type="ECO:0000256" key="1">
    <source>
        <dbReference type="SAM" id="SignalP"/>
    </source>
</evidence>
<feature type="signal peptide" evidence="1">
    <location>
        <begin position="1"/>
        <end position="22"/>
    </location>
</feature>
<dbReference type="RefSeq" id="WP_142854862.1">
    <property type="nucleotide sequence ID" value="NZ_FXWW01000010.1"/>
</dbReference>
<feature type="chain" id="PRO_5021770372" evidence="1">
    <location>
        <begin position="23"/>
        <end position="142"/>
    </location>
</feature>
<dbReference type="Proteomes" id="UP000315816">
    <property type="component" value="Unassembled WGS sequence"/>
</dbReference>
<dbReference type="AlphaFoldDB" id="A0A545SLE7"/>
<comment type="caution">
    <text evidence="2">The sequence shown here is derived from an EMBL/GenBank/DDBJ whole genome shotgun (WGS) entry which is preliminary data.</text>
</comment>
<accession>A0A545SLE7</accession>
<proteinExistence type="predicted"/>
<reference evidence="2 3" key="1">
    <citation type="submission" date="2019-06" db="EMBL/GenBank/DDBJ databases">
        <title>A novel species of marine bacteria.</title>
        <authorList>
            <person name="Wang Y."/>
        </authorList>
    </citation>
    <scope>NUCLEOTIDE SEQUENCE [LARGE SCALE GENOMIC DNA]</scope>
    <source>
        <strain evidence="2 3">MA1-10</strain>
    </source>
</reference>